<sequence length="94" mass="9955">MVLFRAPIQTVVLDRGPDGLGFSIVGGFGSPHGNLPIYIKTVFDRGAAAQSGVLKRGDQIVEVNGKNLSGVSHKEAVSVLKQVTGRVELKVISR</sequence>
<dbReference type="Proteomes" id="UP000230750">
    <property type="component" value="Unassembled WGS sequence"/>
</dbReference>
<dbReference type="STRING" id="307972.A0A2G8L855"/>
<dbReference type="Pfam" id="PF00595">
    <property type="entry name" value="PDZ"/>
    <property type="match status" value="1"/>
</dbReference>
<reference evidence="2 3" key="1">
    <citation type="journal article" date="2017" name="PLoS Biol.">
        <title>The sea cucumber genome provides insights into morphological evolution and visceral regeneration.</title>
        <authorList>
            <person name="Zhang X."/>
            <person name="Sun L."/>
            <person name="Yuan J."/>
            <person name="Sun Y."/>
            <person name="Gao Y."/>
            <person name="Zhang L."/>
            <person name="Li S."/>
            <person name="Dai H."/>
            <person name="Hamel J.F."/>
            <person name="Liu C."/>
            <person name="Yu Y."/>
            <person name="Liu S."/>
            <person name="Lin W."/>
            <person name="Guo K."/>
            <person name="Jin S."/>
            <person name="Xu P."/>
            <person name="Storey K.B."/>
            <person name="Huan P."/>
            <person name="Zhang T."/>
            <person name="Zhou Y."/>
            <person name="Zhang J."/>
            <person name="Lin C."/>
            <person name="Li X."/>
            <person name="Xing L."/>
            <person name="Huo D."/>
            <person name="Sun M."/>
            <person name="Wang L."/>
            <person name="Mercier A."/>
            <person name="Li F."/>
            <person name="Yang H."/>
            <person name="Xiang J."/>
        </authorList>
    </citation>
    <scope>NUCLEOTIDE SEQUENCE [LARGE SCALE GENOMIC DNA]</scope>
    <source>
        <strain evidence="2">Shaxun</strain>
        <tissue evidence="2">Muscle</tissue>
    </source>
</reference>
<evidence type="ECO:0000259" key="1">
    <source>
        <dbReference type="PROSITE" id="PS50106"/>
    </source>
</evidence>
<dbReference type="PANTHER" id="PTHR11324:SF16">
    <property type="entry name" value="PDZ DOMAIN-CONTAINING PROTEIN 2"/>
    <property type="match status" value="1"/>
</dbReference>
<dbReference type="AlphaFoldDB" id="A0A2G8L855"/>
<accession>A0A2G8L855</accession>
<proteinExistence type="predicted"/>
<organism evidence="2 3">
    <name type="scientific">Stichopus japonicus</name>
    <name type="common">Sea cucumber</name>
    <dbReference type="NCBI Taxonomy" id="307972"/>
    <lineage>
        <taxon>Eukaryota</taxon>
        <taxon>Metazoa</taxon>
        <taxon>Echinodermata</taxon>
        <taxon>Eleutherozoa</taxon>
        <taxon>Echinozoa</taxon>
        <taxon>Holothuroidea</taxon>
        <taxon>Aspidochirotacea</taxon>
        <taxon>Aspidochirotida</taxon>
        <taxon>Stichopodidae</taxon>
        <taxon>Apostichopus</taxon>
    </lineage>
</organism>
<dbReference type="PANTHER" id="PTHR11324">
    <property type="entry name" value="IL16-RELATED"/>
    <property type="match status" value="1"/>
</dbReference>
<dbReference type="EMBL" id="MRZV01000176">
    <property type="protein sequence ID" value="PIK56442.1"/>
    <property type="molecule type" value="Genomic_DNA"/>
</dbReference>
<name>A0A2G8L855_STIJA</name>
<keyword evidence="3" id="KW-1185">Reference proteome</keyword>
<dbReference type="InterPro" id="IPR001478">
    <property type="entry name" value="PDZ"/>
</dbReference>
<dbReference type="SMART" id="SM00228">
    <property type="entry name" value="PDZ"/>
    <property type="match status" value="1"/>
</dbReference>
<dbReference type="PROSITE" id="PS50106">
    <property type="entry name" value="PDZ"/>
    <property type="match status" value="1"/>
</dbReference>
<dbReference type="OrthoDB" id="6022711at2759"/>
<dbReference type="SUPFAM" id="SSF50156">
    <property type="entry name" value="PDZ domain-like"/>
    <property type="match status" value="1"/>
</dbReference>
<feature type="domain" description="PDZ" evidence="1">
    <location>
        <begin position="10"/>
        <end position="94"/>
    </location>
</feature>
<comment type="caution">
    <text evidence="2">The sequence shown here is derived from an EMBL/GenBank/DDBJ whole genome shotgun (WGS) entry which is preliminary data.</text>
</comment>
<dbReference type="InterPro" id="IPR036034">
    <property type="entry name" value="PDZ_sf"/>
</dbReference>
<gene>
    <name evidence="2" type="ORF">BSL78_06686</name>
</gene>
<protein>
    <submittedName>
        <fullName evidence="2">Putative multiple PDZ domain protein-like</fullName>
    </submittedName>
</protein>
<dbReference type="Gene3D" id="2.30.42.10">
    <property type="match status" value="1"/>
</dbReference>
<evidence type="ECO:0000313" key="3">
    <source>
        <dbReference type="Proteomes" id="UP000230750"/>
    </source>
</evidence>
<evidence type="ECO:0000313" key="2">
    <source>
        <dbReference type="EMBL" id="PIK56442.1"/>
    </source>
</evidence>